<feature type="compositionally biased region" description="Pro residues" evidence="12">
    <location>
        <begin position="68"/>
        <end position="77"/>
    </location>
</feature>
<protein>
    <recommendedName>
        <fullName evidence="4 10">Mediator of RNA polymerase II transcription subunit 21</fullName>
    </recommendedName>
</protein>
<dbReference type="Gene3D" id="6.10.280.10">
    <property type="entry name" value="Mediator complex, subunit Med21"/>
    <property type="match status" value="1"/>
</dbReference>
<dbReference type="InterPro" id="IPR021384">
    <property type="entry name" value="Mediator_Med21"/>
</dbReference>
<feature type="coiled-coil region" evidence="11">
    <location>
        <begin position="114"/>
        <end position="148"/>
    </location>
</feature>
<dbReference type="PANTHER" id="PTHR13381">
    <property type="entry name" value="RNA POLYMERASE II HOLOENZYME COMPONENT SRB7"/>
    <property type="match status" value="1"/>
</dbReference>
<dbReference type="GO" id="GO:0006357">
    <property type="term" value="P:regulation of transcription by RNA polymerase II"/>
    <property type="evidence" value="ECO:0007669"/>
    <property type="project" value="TreeGrafter"/>
</dbReference>
<evidence type="ECO:0000256" key="2">
    <source>
        <dbReference type="ARBA" id="ARBA00005770"/>
    </source>
</evidence>
<evidence type="ECO:0000256" key="12">
    <source>
        <dbReference type="SAM" id="MobiDB-lite"/>
    </source>
</evidence>
<evidence type="ECO:0000256" key="9">
    <source>
        <dbReference type="ARBA" id="ARBA00025687"/>
    </source>
</evidence>
<dbReference type="GO" id="GO:0016592">
    <property type="term" value="C:mediator complex"/>
    <property type="evidence" value="ECO:0007669"/>
    <property type="project" value="UniProtKB-UniRule"/>
</dbReference>
<dbReference type="GO" id="GO:0003712">
    <property type="term" value="F:transcription coregulator activity"/>
    <property type="evidence" value="ECO:0007669"/>
    <property type="project" value="TreeGrafter"/>
</dbReference>
<dbReference type="InterPro" id="IPR037212">
    <property type="entry name" value="Med7/Med21-like"/>
</dbReference>
<gene>
    <name evidence="13" type="ORF">PMIN01_10898</name>
</gene>
<dbReference type="PANTHER" id="PTHR13381:SF0">
    <property type="entry name" value="MEDIATOR OF RNA POLYMERASE II TRANSCRIPTION SUBUNIT 21"/>
    <property type="match status" value="1"/>
</dbReference>
<reference evidence="13" key="1">
    <citation type="journal article" date="2020" name="Mol. Plant Microbe Interact.">
        <title>Genome Sequence of the Biocontrol Agent Coniothyrium minitans strain Conio (IMI 134523).</title>
        <authorList>
            <person name="Patel D."/>
            <person name="Shittu T.A."/>
            <person name="Baroncelli R."/>
            <person name="Muthumeenakshi S."/>
            <person name="Osborne T.H."/>
            <person name="Janganan T.K."/>
            <person name="Sreenivasaprasad S."/>
        </authorList>
    </citation>
    <scope>NUCLEOTIDE SEQUENCE</scope>
    <source>
        <strain evidence="13">Conio</strain>
    </source>
</reference>
<dbReference type="OrthoDB" id="526653at2759"/>
<comment type="subunit">
    <text evidence="3 10">Component of the Mediator complex.</text>
</comment>
<dbReference type="EMBL" id="WJXW01000013">
    <property type="protein sequence ID" value="KAF9730940.1"/>
    <property type="molecule type" value="Genomic_DNA"/>
</dbReference>
<evidence type="ECO:0000256" key="10">
    <source>
        <dbReference type="RuleBase" id="RU366036"/>
    </source>
</evidence>
<dbReference type="Pfam" id="PF11221">
    <property type="entry name" value="Med21"/>
    <property type="match status" value="1"/>
</dbReference>
<evidence type="ECO:0000256" key="3">
    <source>
        <dbReference type="ARBA" id="ARBA00011837"/>
    </source>
</evidence>
<name>A0A9P6GAQ5_9PLEO</name>
<evidence type="ECO:0000256" key="6">
    <source>
        <dbReference type="ARBA" id="ARBA00023159"/>
    </source>
</evidence>
<evidence type="ECO:0000256" key="1">
    <source>
        <dbReference type="ARBA" id="ARBA00004123"/>
    </source>
</evidence>
<evidence type="ECO:0000256" key="4">
    <source>
        <dbReference type="ARBA" id="ARBA00019691"/>
    </source>
</evidence>
<dbReference type="SUPFAM" id="SSF140718">
    <property type="entry name" value="Mediator hinge subcomplex-like"/>
    <property type="match status" value="1"/>
</dbReference>
<dbReference type="AlphaFoldDB" id="A0A9P6GAQ5"/>
<comment type="function">
    <text evidence="9 10">Component of the Mediator complex, a coactivator involved in the regulated transcription of nearly all RNA polymerase II-dependent genes. Mediator functions as a bridge to convey information from gene-specific regulatory proteins to the basal RNA polymerase II transcription machinery. Mediator is recruited to promoters by direct interactions with regulatory proteins and serves as a scaffold for the assembly of a functional preinitiation complex with RNA polymerase II and the general transcription factors.</text>
</comment>
<keyword evidence="7 10" id="KW-0804">Transcription</keyword>
<evidence type="ECO:0000313" key="13">
    <source>
        <dbReference type="EMBL" id="KAF9730940.1"/>
    </source>
</evidence>
<keyword evidence="6 10" id="KW-0010">Activator</keyword>
<evidence type="ECO:0000313" key="14">
    <source>
        <dbReference type="Proteomes" id="UP000756921"/>
    </source>
</evidence>
<evidence type="ECO:0000256" key="11">
    <source>
        <dbReference type="SAM" id="Coils"/>
    </source>
</evidence>
<keyword evidence="14" id="KW-1185">Reference proteome</keyword>
<comment type="subcellular location">
    <subcellularLocation>
        <location evidence="1 10">Nucleus</location>
    </subcellularLocation>
</comment>
<comment type="similarity">
    <text evidence="2 10">Belongs to the Mediator complex subunit 21 family.</text>
</comment>
<dbReference type="Proteomes" id="UP000756921">
    <property type="component" value="Unassembled WGS sequence"/>
</dbReference>
<proteinExistence type="inferred from homology"/>
<feature type="compositionally biased region" description="Low complexity" evidence="12">
    <location>
        <begin position="58"/>
        <end position="67"/>
    </location>
</feature>
<evidence type="ECO:0000256" key="7">
    <source>
        <dbReference type="ARBA" id="ARBA00023163"/>
    </source>
</evidence>
<evidence type="ECO:0000256" key="8">
    <source>
        <dbReference type="ARBA" id="ARBA00023242"/>
    </source>
</evidence>
<keyword evidence="11" id="KW-0175">Coiled coil</keyword>
<keyword evidence="8 10" id="KW-0539">Nucleus</keyword>
<accession>A0A9P6GAQ5</accession>
<evidence type="ECO:0000256" key="5">
    <source>
        <dbReference type="ARBA" id="ARBA00023015"/>
    </source>
</evidence>
<comment type="caution">
    <text evidence="13">The sequence shown here is derived from an EMBL/GenBank/DDBJ whole genome shotgun (WGS) entry which is preliminary data.</text>
</comment>
<sequence>MGDILTQIQDELDMVRLSSSYSNLLNQMQASFAYIRNRAPPTSIPNQPILSSMQEFEASNAATLNPSAAPPAPPPSLPRDEFLKDIAELSRDMVLKEQQLEVLVASLPGLDKSEAEQVARMKELERELEGLEGERLRAVEEKEALLRRVEGKIVKAGKMGS</sequence>
<organism evidence="13 14">
    <name type="scientific">Paraphaeosphaeria minitans</name>
    <dbReference type="NCBI Taxonomy" id="565426"/>
    <lineage>
        <taxon>Eukaryota</taxon>
        <taxon>Fungi</taxon>
        <taxon>Dikarya</taxon>
        <taxon>Ascomycota</taxon>
        <taxon>Pezizomycotina</taxon>
        <taxon>Dothideomycetes</taxon>
        <taxon>Pleosporomycetidae</taxon>
        <taxon>Pleosporales</taxon>
        <taxon>Massarineae</taxon>
        <taxon>Didymosphaeriaceae</taxon>
        <taxon>Paraphaeosphaeria</taxon>
    </lineage>
</organism>
<keyword evidence="5 10" id="KW-0805">Transcription regulation</keyword>
<feature type="region of interest" description="Disordered" evidence="12">
    <location>
        <begin position="56"/>
        <end position="78"/>
    </location>
</feature>